<keyword evidence="1" id="KW-0812">Transmembrane</keyword>
<dbReference type="EMBL" id="BSPW01000024">
    <property type="protein sequence ID" value="GLT17560.1"/>
    <property type="molecule type" value="Genomic_DNA"/>
</dbReference>
<organism evidence="2 3">
    <name type="scientific">Vibrio zhanjiangensis</name>
    <dbReference type="NCBI Taxonomy" id="1046128"/>
    <lineage>
        <taxon>Bacteria</taxon>
        <taxon>Pseudomonadati</taxon>
        <taxon>Pseudomonadota</taxon>
        <taxon>Gammaproteobacteria</taxon>
        <taxon>Vibrionales</taxon>
        <taxon>Vibrionaceae</taxon>
        <taxon>Vibrio</taxon>
    </lineage>
</organism>
<sequence>MKSLKLWIGLFVASLLIYVSSLYFSSQQLLMEGRYIARIFGYSETNGFWRERLELNLKRENIESTISVEGDGLEGVALFAINGEVTQSDKGVFSMSYSTTPIQTSKVVDGYHSVSYTSLFLSGHSENALVYQNEDIMMVEGPRSAVMLIRSQGTVFK</sequence>
<name>A0ABQ6EWK5_9VIBR</name>
<comment type="caution">
    <text evidence="2">The sequence shown here is derived from an EMBL/GenBank/DDBJ whole genome shotgun (WGS) entry which is preliminary data.</text>
</comment>
<evidence type="ECO:0000256" key="1">
    <source>
        <dbReference type="SAM" id="Phobius"/>
    </source>
</evidence>
<dbReference type="RefSeq" id="WP_284191467.1">
    <property type="nucleotide sequence ID" value="NZ_BSPW01000024.1"/>
</dbReference>
<dbReference type="Proteomes" id="UP001157138">
    <property type="component" value="Unassembled WGS sequence"/>
</dbReference>
<proteinExistence type="predicted"/>
<evidence type="ECO:0000313" key="3">
    <source>
        <dbReference type="Proteomes" id="UP001157138"/>
    </source>
</evidence>
<evidence type="ECO:0000313" key="2">
    <source>
        <dbReference type="EMBL" id="GLT17560.1"/>
    </source>
</evidence>
<keyword evidence="1" id="KW-0472">Membrane</keyword>
<keyword evidence="1" id="KW-1133">Transmembrane helix</keyword>
<reference evidence="3" key="1">
    <citation type="journal article" date="2019" name="Int. J. Syst. Evol. Microbiol.">
        <title>The Global Catalogue of Microorganisms (GCM) 10K type strain sequencing project: providing services to taxonomists for standard genome sequencing and annotation.</title>
        <authorList>
            <consortium name="The Broad Institute Genomics Platform"/>
            <consortium name="The Broad Institute Genome Sequencing Center for Infectious Disease"/>
            <person name="Wu L."/>
            <person name="Ma J."/>
        </authorList>
    </citation>
    <scope>NUCLEOTIDE SEQUENCE [LARGE SCALE GENOMIC DNA]</scope>
    <source>
        <strain evidence="3">NBRC 108723</strain>
    </source>
</reference>
<accession>A0ABQ6EWK5</accession>
<keyword evidence="3" id="KW-1185">Reference proteome</keyword>
<protein>
    <submittedName>
        <fullName evidence="2">Uncharacterized protein</fullName>
    </submittedName>
</protein>
<gene>
    <name evidence="2" type="ORF">GCM10007938_13380</name>
</gene>
<feature type="transmembrane region" description="Helical" evidence="1">
    <location>
        <begin position="6"/>
        <end position="24"/>
    </location>
</feature>